<name>A0A816T6Q0_9BILA</name>
<evidence type="ECO:0000259" key="1">
    <source>
        <dbReference type="Pfam" id="PF07484"/>
    </source>
</evidence>
<feature type="domain" description="Phage tail collar" evidence="1">
    <location>
        <begin position="554"/>
        <end position="612"/>
    </location>
</feature>
<dbReference type="AlphaFoldDB" id="A0A816T6Q0"/>
<dbReference type="Gene3D" id="3.90.1340.10">
    <property type="entry name" value="Phage tail collar domain"/>
    <property type="match status" value="1"/>
</dbReference>
<evidence type="ECO:0000313" key="3">
    <source>
        <dbReference type="Proteomes" id="UP000663887"/>
    </source>
</evidence>
<dbReference type="EMBL" id="CAJNRG010007370">
    <property type="protein sequence ID" value="CAF2094455.1"/>
    <property type="molecule type" value="Genomic_DNA"/>
</dbReference>
<evidence type="ECO:0000313" key="2">
    <source>
        <dbReference type="EMBL" id="CAF2094455.1"/>
    </source>
</evidence>
<dbReference type="InterPro" id="IPR011083">
    <property type="entry name" value="Phage_tail_collar_dom"/>
</dbReference>
<organism evidence="2 3">
    <name type="scientific">Rotaria magnacalcarata</name>
    <dbReference type="NCBI Taxonomy" id="392030"/>
    <lineage>
        <taxon>Eukaryota</taxon>
        <taxon>Metazoa</taxon>
        <taxon>Spiralia</taxon>
        <taxon>Gnathifera</taxon>
        <taxon>Rotifera</taxon>
        <taxon>Eurotatoria</taxon>
        <taxon>Bdelloidea</taxon>
        <taxon>Philodinida</taxon>
        <taxon>Philodinidae</taxon>
        <taxon>Rotaria</taxon>
    </lineage>
</organism>
<dbReference type="Proteomes" id="UP000663887">
    <property type="component" value="Unassembled WGS sequence"/>
</dbReference>
<sequence length="756" mass="84711">MFYSRNYFIITLLLTINAEKNNEHLLDKFHSTYLNDRMNVSTLTRLSVLDQLTNLTLGTISDLQSGSLLDKETIGNVVFNVHHFTQFLFDGNHVYIYSPKKNDENINQPQKWTFFYVPVLQPMQTAVILPWVTINKLEVRVRLALGTPEVEEAARAAIANQFSPVIAEKYSKSWVVAPLMLDSLSAYIVTVGSIPVIGVAPFHIDNPYSNVVTFRFVCPIKEIALIVAAGLLTGDFDIEVSLYFSGMHRVRTNMMAITATQLQSVLTKTIADGGGTNSTHIHRDQATSFVAKYVTNVKKLIYIEDVNADMSILTRGLEEQLAALFQQGITKAQEIQIHVGAFNQVWRSADLNPDRIASEMSKMFTFNETETKKHNNGENYYSVNQRKDCYLPSHTPLDLRIRTIFTAIDIIVHGEHQKKNSEEYETTSHNAVSESDIKRAASQVSIEGAWEGKKFIPKSFKVFRLIDLVDQLQVAIISKQLLAEKRNGAVIRRIGASTSLSSSFNFFSSLSNDTLFASLENTSLLTLPENIKFSSFLNNENIIPPENNKNLLTGEVKLYAGSSPPLHPWLLCDGSIISRSEYPRLFEVIGTKYGEGHNSTTFKLPDLRGRVPLGVDNEQLRVDIATKVGDEGGNAKHKLTVEQLPSHVHSSGILQNSYDGQHAHDIYDPGHNHGGMTGSYAVTSSTSTNYGEYNYQMNGYRKWQAYSISTSFTQISLHSNGNHTHQITGHTGAVGQYESFFILPPFQTFYYIIYAD</sequence>
<proteinExistence type="predicted"/>
<accession>A0A816T6Q0</accession>
<reference evidence="2" key="1">
    <citation type="submission" date="2021-02" db="EMBL/GenBank/DDBJ databases">
        <authorList>
            <person name="Nowell W R."/>
        </authorList>
    </citation>
    <scope>NUCLEOTIDE SEQUENCE</scope>
</reference>
<dbReference type="Pfam" id="PF07484">
    <property type="entry name" value="Collar"/>
    <property type="match status" value="1"/>
</dbReference>
<comment type="caution">
    <text evidence="2">The sequence shown here is derived from an EMBL/GenBank/DDBJ whole genome shotgun (WGS) entry which is preliminary data.</text>
</comment>
<protein>
    <recommendedName>
        <fullName evidence="1">Phage tail collar domain-containing protein</fullName>
    </recommendedName>
</protein>
<dbReference type="SUPFAM" id="SSF88874">
    <property type="entry name" value="Receptor-binding domain of short tail fibre protein gp12"/>
    <property type="match status" value="1"/>
</dbReference>
<dbReference type="InterPro" id="IPR037053">
    <property type="entry name" value="Phage_tail_collar_dom_sf"/>
</dbReference>
<gene>
    <name evidence="2" type="ORF">XDN619_LOCUS17398</name>
</gene>